<evidence type="ECO:0000313" key="1">
    <source>
        <dbReference type="EMBL" id="RGK42603.1"/>
    </source>
</evidence>
<name>A0A3E4LYR0_9FIRM</name>
<dbReference type="AlphaFoldDB" id="A0A3E4LYR0"/>
<gene>
    <name evidence="1" type="ORF">DXD13_09410</name>
</gene>
<proteinExistence type="predicted"/>
<protein>
    <submittedName>
        <fullName evidence="1">DUF4313 domain-containing protein</fullName>
    </submittedName>
</protein>
<reference evidence="1 2" key="1">
    <citation type="submission" date="2018-08" db="EMBL/GenBank/DDBJ databases">
        <title>A genome reference for cultivated species of the human gut microbiota.</title>
        <authorList>
            <person name="Zou Y."/>
            <person name="Xue W."/>
            <person name="Luo G."/>
        </authorList>
    </citation>
    <scope>NUCLEOTIDE SEQUENCE [LARGE SCALE GENOMIC DNA]</scope>
    <source>
        <strain evidence="1 2">TF11-15AC</strain>
    </source>
</reference>
<dbReference type="Pfam" id="PF14190">
    <property type="entry name" value="DUF4313"/>
    <property type="match status" value="1"/>
</dbReference>
<accession>A0A3E4LYR0</accession>
<organism evidence="1 2">
    <name type="scientific">Agathobacter rectalis</name>
    <dbReference type="NCBI Taxonomy" id="39491"/>
    <lineage>
        <taxon>Bacteria</taxon>
        <taxon>Bacillati</taxon>
        <taxon>Bacillota</taxon>
        <taxon>Clostridia</taxon>
        <taxon>Lachnospirales</taxon>
        <taxon>Lachnospiraceae</taxon>
        <taxon>Agathobacter</taxon>
    </lineage>
</organism>
<dbReference type="EMBL" id="QSQP01000010">
    <property type="protein sequence ID" value="RGK42603.1"/>
    <property type="molecule type" value="Genomic_DNA"/>
</dbReference>
<sequence length="129" mass="14900">MERKEEVLEYDSSIEGKMEVVIDVSFYRQTKNLRLIMNKKDGEIIWGYGDMTAELGYVLPKYCAYLDVERFPDIEKFVVENGIGVFTGLQKTIGNVIYPMYLFNEMILAKISEDGLAEYENKGCDHFGK</sequence>
<evidence type="ECO:0000313" key="2">
    <source>
        <dbReference type="Proteomes" id="UP000261052"/>
    </source>
</evidence>
<comment type="caution">
    <text evidence="1">The sequence shown here is derived from an EMBL/GenBank/DDBJ whole genome shotgun (WGS) entry which is preliminary data.</text>
</comment>
<dbReference type="RefSeq" id="WP_117686157.1">
    <property type="nucleotide sequence ID" value="NZ_QSQP01000010.1"/>
</dbReference>
<dbReference type="InterPro" id="IPR025462">
    <property type="entry name" value="DUF4313"/>
</dbReference>
<dbReference type="Proteomes" id="UP000261052">
    <property type="component" value="Unassembled WGS sequence"/>
</dbReference>